<gene>
    <name evidence="1" type="ORF">LP422_18840</name>
</gene>
<name>A0AC61U392_9MICO</name>
<evidence type="ECO:0000313" key="1">
    <source>
        <dbReference type="EMBL" id="UUZ44438.1"/>
    </source>
</evidence>
<proteinExistence type="predicted"/>
<reference evidence="1" key="1">
    <citation type="submission" date="2021-11" db="EMBL/GenBank/DDBJ databases">
        <title>Study of the species diversity of bacterial strains isolated from a unique natural object - Shulgan-Tash cave (Bashkiria).</title>
        <authorList>
            <person name="Sazanova A.L."/>
            <person name="Chirak E.R."/>
            <person name="Safronova V.I."/>
        </authorList>
    </citation>
    <scope>NUCLEOTIDE SEQUENCE</scope>
    <source>
        <strain evidence="1">P1</strain>
    </source>
</reference>
<dbReference type="Proteomes" id="UP001059663">
    <property type="component" value="Chromosome"/>
</dbReference>
<sequence length="54" mass="5152">MGLKTIAASFVASAGLVLVAAAPAQAAVPDCALGSLPYSSFCEISDAAALTPAA</sequence>
<protein>
    <submittedName>
        <fullName evidence="1">Uncharacterized protein</fullName>
    </submittedName>
</protein>
<accession>A0AC61U392</accession>
<organism evidence="1 2">
    <name type="scientific">Janibacter limosus</name>
    <dbReference type="NCBI Taxonomy" id="53458"/>
    <lineage>
        <taxon>Bacteria</taxon>
        <taxon>Bacillati</taxon>
        <taxon>Actinomycetota</taxon>
        <taxon>Actinomycetes</taxon>
        <taxon>Micrococcales</taxon>
        <taxon>Intrasporangiaceae</taxon>
        <taxon>Janibacter</taxon>
    </lineage>
</organism>
<dbReference type="EMBL" id="CP087977">
    <property type="protein sequence ID" value="UUZ44438.1"/>
    <property type="molecule type" value="Genomic_DNA"/>
</dbReference>
<evidence type="ECO:0000313" key="2">
    <source>
        <dbReference type="Proteomes" id="UP001059663"/>
    </source>
</evidence>